<dbReference type="PANTHER" id="PTHR30055:SF220">
    <property type="entry name" value="TETR-FAMILY REGULATORY PROTEIN"/>
    <property type="match status" value="1"/>
</dbReference>
<evidence type="ECO:0000259" key="5">
    <source>
        <dbReference type="PROSITE" id="PS50977"/>
    </source>
</evidence>
<dbReference type="Pfam" id="PF00440">
    <property type="entry name" value="TetR_N"/>
    <property type="match status" value="1"/>
</dbReference>
<dbReference type="GO" id="GO:0000976">
    <property type="term" value="F:transcription cis-regulatory region binding"/>
    <property type="evidence" value="ECO:0007669"/>
    <property type="project" value="TreeGrafter"/>
</dbReference>
<dbReference type="InterPro" id="IPR025996">
    <property type="entry name" value="MT1864/Rv1816-like_C"/>
</dbReference>
<comment type="caution">
    <text evidence="6">The sequence shown here is derived from an EMBL/GenBank/DDBJ whole genome shotgun (WGS) entry which is preliminary data.</text>
</comment>
<reference evidence="7" key="2">
    <citation type="submission" date="2016-02" db="EMBL/GenBank/DDBJ databases">
        <title>Draft genome sequence of five rapidly growing Mycobacterium species.</title>
        <authorList>
            <person name="Katahira K."/>
            <person name="Gotou Y."/>
            <person name="Iida K."/>
            <person name="Ogura Y."/>
            <person name="Hayashi T."/>
        </authorList>
    </citation>
    <scope>NUCLEOTIDE SEQUENCE [LARGE SCALE GENOMIC DNA]</scope>
    <source>
        <strain evidence="7">JCM15654</strain>
    </source>
</reference>
<keyword evidence="3" id="KW-0804">Transcription</keyword>
<dbReference type="InterPro" id="IPR001647">
    <property type="entry name" value="HTH_TetR"/>
</dbReference>
<dbReference type="GO" id="GO:0003700">
    <property type="term" value="F:DNA-binding transcription factor activity"/>
    <property type="evidence" value="ECO:0007669"/>
    <property type="project" value="TreeGrafter"/>
</dbReference>
<dbReference type="PRINTS" id="PR00455">
    <property type="entry name" value="HTHTETR"/>
</dbReference>
<proteinExistence type="predicted"/>
<dbReference type="PROSITE" id="PS50977">
    <property type="entry name" value="HTH_TETR_2"/>
    <property type="match status" value="1"/>
</dbReference>
<evidence type="ECO:0000256" key="4">
    <source>
        <dbReference type="PROSITE-ProRule" id="PRU00335"/>
    </source>
</evidence>
<dbReference type="SUPFAM" id="SSF48498">
    <property type="entry name" value="Tetracyclin repressor-like, C-terminal domain"/>
    <property type="match status" value="1"/>
</dbReference>
<dbReference type="STRING" id="146020.RMCB_2899"/>
<dbReference type="EMBL" id="BCSX01000024">
    <property type="protein sequence ID" value="GAS88803.1"/>
    <property type="molecule type" value="Genomic_DNA"/>
</dbReference>
<keyword evidence="2 4" id="KW-0238">DNA-binding</keyword>
<evidence type="ECO:0000313" key="7">
    <source>
        <dbReference type="Proteomes" id="UP000069620"/>
    </source>
</evidence>
<dbReference type="InterPro" id="IPR050109">
    <property type="entry name" value="HTH-type_TetR-like_transc_reg"/>
</dbReference>
<dbReference type="PANTHER" id="PTHR30055">
    <property type="entry name" value="HTH-TYPE TRANSCRIPTIONAL REGULATOR RUTR"/>
    <property type="match status" value="1"/>
</dbReference>
<dbReference type="Pfam" id="PF13305">
    <property type="entry name" value="TetR_C_33"/>
    <property type="match status" value="1"/>
</dbReference>
<feature type="domain" description="HTH tetR-type" evidence="5">
    <location>
        <begin position="13"/>
        <end position="73"/>
    </location>
</feature>
<dbReference type="InterPro" id="IPR036271">
    <property type="entry name" value="Tet_transcr_reg_TetR-rel_C_sf"/>
</dbReference>
<gene>
    <name evidence="6" type="ORF">RMCB_2899</name>
</gene>
<protein>
    <submittedName>
        <fullName evidence="6">Transcriptional regulator, TetR family</fullName>
    </submittedName>
</protein>
<dbReference type="AlphaFoldDB" id="A0A117I5N8"/>
<feature type="DNA-binding region" description="H-T-H motif" evidence="4">
    <location>
        <begin position="36"/>
        <end position="55"/>
    </location>
</feature>
<name>A0A117I5N8_9MYCO</name>
<organism evidence="6 7">
    <name type="scientific">Mycolicibacterium brisbanense</name>
    <dbReference type="NCBI Taxonomy" id="146020"/>
    <lineage>
        <taxon>Bacteria</taxon>
        <taxon>Bacillati</taxon>
        <taxon>Actinomycetota</taxon>
        <taxon>Actinomycetes</taxon>
        <taxon>Mycobacteriales</taxon>
        <taxon>Mycobacteriaceae</taxon>
        <taxon>Mycolicibacterium</taxon>
    </lineage>
</organism>
<dbReference type="Gene3D" id="1.10.357.10">
    <property type="entry name" value="Tetracycline Repressor, domain 2"/>
    <property type="match status" value="1"/>
</dbReference>
<dbReference type="RefSeq" id="WP_062829309.1">
    <property type="nucleotide sequence ID" value="NZ_BCSX01000024.1"/>
</dbReference>
<dbReference type="Proteomes" id="UP000069620">
    <property type="component" value="Unassembled WGS sequence"/>
</dbReference>
<evidence type="ECO:0000256" key="3">
    <source>
        <dbReference type="ARBA" id="ARBA00023163"/>
    </source>
</evidence>
<keyword evidence="1" id="KW-0805">Transcription regulation</keyword>
<dbReference type="InterPro" id="IPR009057">
    <property type="entry name" value="Homeodomain-like_sf"/>
</dbReference>
<sequence>MTFTSGRKTYHHGDLRRALIVEARALLAETGTTGVTLRAVAARAGVSPAASYRHFADKEALLAAVAAQGFDDLTAKAKLVRSQGAPGIPTLHRMTCAYIDFAMAEHALYRLMRGPELSDRTRHPELAEAEERLRLQAQEALRDARDAGEIADLPLEDVTLTIHLMMHGLAVAAGDGQVPDTSATALSERVMTVLDAGLRPRRDQRRGTIITGTGA</sequence>
<accession>A0A117I5N8</accession>
<reference evidence="7" key="1">
    <citation type="journal article" date="2016" name="Genome Announc.">
        <title>Draft Genome Sequences of Five Rapidly Growing Mycobacterium Species, M. thermoresistibile, M. fortuitum subsp. acetamidolyticum, M. canariasense, M. brisbanense, and M. novocastrense.</title>
        <authorList>
            <person name="Katahira K."/>
            <person name="Ogura Y."/>
            <person name="Gotoh Y."/>
            <person name="Hayashi T."/>
        </authorList>
    </citation>
    <scope>NUCLEOTIDE SEQUENCE [LARGE SCALE GENOMIC DNA]</scope>
    <source>
        <strain evidence="7">JCM15654</strain>
    </source>
</reference>
<evidence type="ECO:0000313" key="6">
    <source>
        <dbReference type="EMBL" id="GAS88803.1"/>
    </source>
</evidence>
<keyword evidence="7" id="KW-1185">Reference proteome</keyword>
<evidence type="ECO:0000256" key="1">
    <source>
        <dbReference type="ARBA" id="ARBA00023015"/>
    </source>
</evidence>
<evidence type="ECO:0000256" key="2">
    <source>
        <dbReference type="ARBA" id="ARBA00023125"/>
    </source>
</evidence>
<dbReference type="SUPFAM" id="SSF46689">
    <property type="entry name" value="Homeodomain-like"/>
    <property type="match status" value="1"/>
</dbReference>